<dbReference type="EMBL" id="RCHS01000628">
    <property type="protein sequence ID" value="RMX57612.1"/>
    <property type="molecule type" value="Genomic_DNA"/>
</dbReference>
<dbReference type="Proteomes" id="UP000275408">
    <property type="component" value="Unassembled WGS sequence"/>
</dbReference>
<protein>
    <submittedName>
        <fullName evidence="1">Uncharacterized protein</fullName>
    </submittedName>
</protein>
<evidence type="ECO:0000313" key="1">
    <source>
        <dbReference type="EMBL" id="RMX57612.1"/>
    </source>
</evidence>
<accession>A0A3M6UVB6</accession>
<reference evidence="1 2" key="1">
    <citation type="journal article" date="2018" name="Sci. Rep.">
        <title>Comparative analysis of the Pocillopora damicornis genome highlights role of immune system in coral evolution.</title>
        <authorList>
            <person name="Cunning R."/>
            <person name="Bay R.A."/>
            <person name="Gillette P."/>
            <person name="Baker A.C."/>
            <person name="Traylor-Knowles N."/>
        </authorList>
    </citation>
    <scope>NUCLEOTIDE SEQUENCE [LARGE SCALE GENOMIC DNA]</scope>
    <source>
        <strain evidence="1">RSMAS</strain>
        <tissue evidence="1">Whole animal</tissue>
    </source>
</reference>
<comment type="caution">
    <text evidence="1">The sequence shown here is derived from an EMBL/GenBank/DDBJ whole genome shotgun (WGS) entry which is preliminary data.</text>
</comment>
<name>A0A3M6UVB6_POCDA</name>
<sequence length="92" mass="10621">MDGKWAVHVYPFWKEESAKQRSVVDLNQSCLERNLSRFTKAFKSCRITNALDSSEDDAVWDKEDEETEDAQEVIDIEFKTNSKGEEGTTELN</sequence>
<proteinExistence type="predicted"/>
<organism evidence="1 2">
    <name type="scientific">Pocillopora damicornis</name>
    <name type="common">Cauliflower coral</name>
    <name type="synonym">Millepora damicornis</name>
    <dbReference type="NCBI Taxonomy" id="46731"/>
    <lineage>
        <taxon>Eukaryota</taxon>
        <taxon>Metazoa</taxon>
        <taxon>Cnidaria</taxon>
        <taxon>Anthozoa</taxon>
        <taxon>Hexacorallia</taxon>
        <taxon>Scleractinia</taxon>
        <taxon>Astrocoeniina</taxon>
        <taxon>Pocilloporidae</taxon>
        <taxon>Pocillopora</taxon>
    </lineage>
</organism>
<keyword evidence="2" id="KW-1185">Reference proteome</keyword>
<dbReference type="AlphaFoldDB" id="A0A3M6UVB6"/>
<evidence type="ECO:0000313" key="2">
    <source>
        <dbReference type="Proteomes" id="UP000275408"/>
    </source>
</evidence>
<gene>
    <name evidence="1" type="ORF">pdam_00015739</name>
</gene>